<dbReference type="AlphaFoldDB" id="A0A235BXR4"/>
<feature type="non-terminal residue" evidence="1">
    <location>
        <position position="587"/>
    </location>
</feature>
<evidence type="ECO:0000313" key="1">
    <source>
        <dbReference type="EMBL" id="OYD16996.1"/>
    </source>
</evidence>
<organism evidence="1 2">
    <name type="scientific">candidate division WOR-3 bacterium JGI_Cruoil_03_44_89</name>
    <dbReference type="NCBI Taxonomy" id="1973748"/>
    <lineage>
        <taxon>Bacteria</taxon>
        <taxon>Bacteria division WOR-3</taxon>
    </lineage>
</organism>
<reference evidence="1 2" key="1">
    <citation type="submission" date="2017-07" db="EMBL/GenBank/DDBJ databases">
        <title>Recovery of genomes from metagenomes via a dereplication, aggregation, and scoring strategy.</title>
        <authorList>
            <person name="Sieber C.M."/>
            <person name="Probst A.J."/>
            <person name="Sharrar A."/>
            <person name="Thomas B.C."/>
            <person name="Hess M."/>
            <person name="Tringe S.G."/>
            <person name="Banfield J.F."/>
        </authorList>
    </citation>
    <scope>NUCLEOTIDE SEQUENCE [LARGE SCALE GENOMIC DNA]</scope>
    <source>
        <strain evidence="1">JGI_Cruoil_03_44_89</strain>
    </source>
</reference>
<dbReference type="SUPFAM" id="SSF49899">
    <property type="entry name" value="Concanavalin A-like lectins/glucanases"/>
    <property type="match status" value="1"/>
</dbReference>
<accession>A0A235BXR4</accession>
<name>A0A235BXR4_UNCW3</name>
<comment type="caution">
    <text evidence="1">The sequence shown here is derived from an EMBL/GenBank/DDBJ whole genome shotgun (WGS) entry which is preliminary data.</text>
</comment>
<dbReference type="EMBL" id="NOZQ01000042">
    <property type="protein sequence ID" value="OYD16996.1"/>
    <property type="molecule type" value="Genomic_DNA"/>
</dbReference>
<proteinExistence type="predicted"/>
<dbReference type="Proteomes" id="UP000215215">
    <property type="component" value="Unassembled WGS sequence"/>
</dbReference>
<evidence type="ECO:0000313" key="2">
    <source>
        <dbReference type="Proteomes" id="UP000215215"/>
    </source>
</evidence>
<sequence>MRMGEHKRGRCVYFLVRQHGDNPVKTEVNMKRGYILLTIGLLVIPLLAWGRIGGPYDPDEHTRLLMHFENNLVDTSGLNPDGELHGNAAYIPGLDWLGMCLYLDNDAPTDSSRVLIPDDPDTGALDLYSAFTIETWLNILTKGESWQTDPRVIAKPDTMYAWYCPNYWILIQADNAFCMGFFVRPWVWTEFKSPTDIFQLGTWYHMAFEYDTEPTPHTAIMFVHDEFDSLLYMGVMELDPDEDEPPYVTDQPANIGFGGGGNDSWLDGFIDELRISDIARRFPLPPIITHTPYGNTYNTTEPCSIIAKITDESAVASATVYYDLGGGWLTDDMEPLGDDNYEGFIPNQPEGTCIKYYIEAEDDSGEVVTHPVGAGDSTYCGIQVLPDSVLASDDGMIMGSRGAFGTINEKLAAMLVPLSECTLSTCLAYIDSLPNPPGVDTLRLHVNPVDTATGYPDEETDIITPILIPVMGTGWLATDVPEFVTDEPFYVTYEFVTDGQPYFAQDGNRTYERSFIRWAGGGWWGPGYCTDFFIRAVVKGHTPIGVEETTLPSYYHISRVFPNPGKMVTVSYDVPRESMISLRVYDI</sequence>
<gene>
    <name evidence="1" type="ORF">CH333_02185</name>
</gene>
<dbReference type="Gene3D" id="2.60.120.200">
    <property type="match status" value="1"/>
</dbReference>
<dbReference type="InterPro" id="IPR013320">
    <property type="entry name" value="ConA-like_dom_sf"/>
</dbReference>
<protein>
    <submittedName>
        <fullName evidence="1">Uncharacterized protein</fullName>
    </submittedName>
</protein>